<keyword evidence="6" id="KW-1185">Reference proteome</keyword>
<evidence type="ECO:0000259" key="4">
    <source>
        <dbReference type="Pfam" id="PF15915"/>
    </source>
</evidence>
<sequence length="209" mass="23421">MSVIARYAIQSDALPLAETCSQGSIRLVLERTVGVDPSRPAHFSWVTEGATAFEAGTEADPTVRDVRCLTEKNGRRLYRYEVTDEAHTTYPKLVDIGAQRLHAQYADGWWHVRTRFPDAETFTAYREWLDDEGVTVRLLREYTSDAPGDSGLTPEQEAVLKLARERGYFAIPRETTAKALAEELGISGQAVSERLRRGLARLTERHVGV</sequence>
<dbReference type="PANTHER" id="PTHR34236:SF1">
    <property type="entry name" value="DIMETHYL SULFOXIDE REDUCTASE TRANSCRIPTIONAL ACTIVATOR"/>
    <property type="match status" value="1"/>
</dbReference>
<reference evidence="5 6" key="1">
    <citation type="submission" date="2018-11" db="EMBL/GenBank/DDBJ databases">
        <title>Genome sequences of Natronomonas sp. CBA1133.</title>
        <authorList>
            <person name="Roh S.W."/>
            <person name="Cha I.-T."/>
        </authorList>
    </citation>
    <scope>NUCLEOTIDE SEQUENCE [LARGE SCALE GENOMIC DNA]</scope>
    <source>
        <strain evidence="5 6">CBA1133</strain>
    </source>
</reference>
<evidence type="ECO:0000259" key="3">
    <source>
        <dbReference type="Pfam" id="PF04967"/>
    </source>
</evidence>
<dbReference type="AlphaFoldDB" id="A0AAJ4UVA8"/>
<dbReference type="PANTHER" id="PTHR34236">
    <property type="entry name" value="DIMETHYL SULFOXIDE REDUCTASE TRANSCRIPTIONAL ACTIVATOR"/>
    <property type="match status" value="1"/>
</dbReference>
<evidence type="ECO:0000256" key="2">
    <source>
        <dbReference type="ARBA" id="ARBA00023163"/>
    </source>
</evidence>
<name>A0AAJ4UVA8_9EURY</name>
<feature type="domain" description="HTH bat-type" evidence="3">
    <location>
        <begin position="152"/>
        <end position="202"/>
    </location>
</feature>
<evidence type="ECO:0000256" key="1">
    <source>
        <dbReference type="ARBA" id="ARBA00023015"/>
    </source>
</evidence>
<dbReference type="RefSeq" id="WP_075938066.1">
    <property type="nucleotide sequence ID" value="NZ_BDJH01000002.1"/>
</dbReference>
<protein>
    <submittedName>
        <fullName evidence="5">Helix-turn-helix domain-containing protein</fullName>
    </submittedName>
</protein>
<gene>
    <name evidence="5" type="ORF">Nmn1133_03200</name>
</gene>
<dbReference type="EMBL" id="RJJC01000001">
    <property type="protein sequence ID" value="RNJ25792.1"/>
    <property type="molecule type" value="Genomic_DNA"/>
</dbReference>
<dbReference type="Pfam" id="PF04967">
    <property type="entry name" value="HTH_10"/>
    <property type="match status" value="1"/>
</dbReference>
<dbReference type="Proteomes" id="UP000270581">
    <property type="component" value="Unassembled WGS sequence"/>
</dbReference>
<dbReference type="Pfam" id="PF15915">
    <property type="entry name" value="BAT"/>
    <property type="match status" value="1"/>
</dbReference>
<dbReference type="InterPro" id="IPR007050">
    <property type="entry name" value="HTH_bacterioopsin"/>
</dbReference>
<evidence type="ECO:0000313" key="5">
    <source>
        <dbReference type="EMBL" id="RNJ25792.1"/>
    </source>
</evidence>
<proteinExistence type="predicted"/>
<comment type="caution">
    <text evidence="5">The sequence shown here is derived from an EMBL/GenBank/DDBJ whole genome shotgun (WGS) entry which is preliminary data.</text>
</comment>
<keyword evidence="1" id="KW-0805">Transcription regulation</keyword>
<accession>A0AAJ4UVA8</accession>
<feature type="domain" description="Bacterioopsin transcriptional activator GAF and HTH associated" evidence="4">
    <location>
        <begin position="7"/>
        <end position="143"/>
    </location>
</feature>
<evidence type="ECO:0000313" key="6">
    <source>
        <dbReference type="Proteomes" id="UP000270581"/>
    </source>
</evidence>
<dbReference type="InterPro" id="IPR031803">
    <property type="entry name" value="BAT_GAF/HTH-assoc"/>
</dbReference>
<keyword evidence="2" id="KW-0804">Transcription</keyword>
<organism evidence="5 6">
    <name type="scientific">Halosegnis longus</name>
    <dbReference type="NCBI Taxonomy" id="2216012"/>
    <lineage>
        <taxon>Archaea</taxon>
        <taxon>Methanobacteriati</taxon>
        <taxon>Methanobacteriota</taxon>
        <taxon>Stenosarchaea group</taxon>
        <taxon>Halobacteria</taxon>
        <taxon>Halobacteriales</taxon>
        <taxon>Natronomonadaceae</taxon>
        <taxon>Halosegnis</taxon>
    </lineage>
</organism>